<feature type="domain" description="Rhodanese" evidence="1">
    <location>
        <begin position="12"/>
        <end position="99"/>
    </location>
</feature>
<dbReference type="InterPro" id="IPR036873">
    <property type="entry name" value="Rhodanese-like_dom_sf"/>
</dbReference>
<dbReference type="Gene3D" id="3.40.50.620">
    <property type="entry name" value="HUPs"/>
    <property type="match status" value="1"/>
</dbReference>
<accession>A0ABV1AJT8</accession>
<dbReference type="SMART" id="SM00450">
    <property type="entry name" value="RHOD"/>
    <property type="match status" value="1"/>
</dbReference>
<dbReference type="InterPro" id="IPR001763">
    <property type="entry name" value="Rhodanese-like_dom"/>
</dbReference>
<dbReference type="InterPro" id="IPR014729">
    <property type="entry name" value="Rossmann-like_a/b/a_fold"/>
</dbReference>
<keyword evidence="3" id="KW-1185">Reference proteome</keyword>
<evidence type="ECO:0000313" key="2">
    <source>
        <dbReference type="EMBL" id="MEQ2358415.1"/>
    </source>
</evidence>
<dbReference type="RefSeq" id="WP_118698206.1">
    <property type="nucleotide sequence ID" value="NZ_JBBMEI010000023.1"/>
</dbReference>
<dbReference type="PANTHER" id="PTHR43686:SF1">
    <property type="entry name" value="AMINOTRAN_5 DOMAIN-CONTAINING PROTEIN"/>
    <property type="match status" value="1"/>
</dbReference>
<dbReference type="GO" id="GO:0005524">
    <property type="term" value="F:ATP binding"/>
    <property type="evidence" value="ECO:0007669"/>
    <property type="project" value="UniProtKB-KW"/>
</dbReference>
<proteinExistence type="predicted"/>
<evidence type="ECO:0000313" key="3">
    <source>
        <dbReference type="Proteomes" id="UP001446032"/>
    </source>
</evidence>
<keyword evidence="2" id="KW-0067">ATP-binding</keyword>
<protein>
    <submittedName>
        <fullName evidence="2">ATP-binding protein</fullName>
    </submittedName>
</protein>
<dbReference type="Gene3D" id="3.40.250.10">
    <property type="entry name" value="Rhodanese-like domain"/>
    <property type="match status" value="1"/>
</dbReference>
<dbReference type="Pfam" id="PF00581">
    <property type="entry name" value="Rhodanese"/>
    <property type="match status" value="1"/>
</dbReference>
<dbReference type="CDD" id="cd24138">
    <property type="entry name" value="TtcA-like"/>
    <property type="match status" value="1"/>
</dbReference>
<dbReference type="PROSITE" id="PS50206">
    <property type="entry name" value="RHODANESE_3"/>
    <property type="match status" value="1"/>
</dbReference>
<dbReference type="SUPFAM" id="SSF52821">
    <property type="entry name" value="Rhodanese/Cell cycle control phosphatase"/>
    <property type="match status" value="1"/>
</dbReference>
<dbReference type="Proteomes" id="UP001446032">
    <property type="component" value="Unassembled WGS sequence"/>
</dbReference>
<dbReference type="EMBL" id="JBBMEI010000023">
    <property type="protein sequence ID" value="MEQ2358415.1"/>
    <property type="molecule type" value="Genomic_DNA"/>
</dbReference>
<dbReference type="CDD" id="cd00158">
    <property type="entry name" value="RHOD"/>
    <property type="match status" value="1"/>
</dbReference>
<name>A0ABV1AJT8_9FIRM</name>
<dbReference type="SUPFAM" id="SSF52402">
    <property type="entry name" value="Adenine nucleotide alpha hydrolases-like"/>
    <property type="match status" value="1"/>
</dbReference>
<dbReference type="PANTHER" id="PTHR43686">
    <property type="entry name" value="SULFURTRANSFERASE-RELATED"/>
    <property type="match status" value="1"/>
</dbReference>
<reference evidence="2 3" key="1">
    <citation type="submission" date="2024-03" db="EMBL/GenBank/DDBJ databases">
        <title>Human intestinal bacterial collection.</title>
        <authorList>
            <person name="Pauvert C."/>
            <person name="Hitch T.C.A."/>
            <person name="Clavel T."/>
        </authorList>
    </citation>
    <scope>NUCLEOTIDE SEQUENCE [LARGE SCALE GENOMIC DNA]</scope>
    <source>
        <strain evidence="2 3">CLA-AA-H95</strain>
    </source>
</reference>
<organism evidence="2 3">
    <name type="scientific">Blautia intestinihominis</name>
    <dbReference type="NCBI Taxonomy" id="3133152"/>
    <lineage>
        <taxon>Bacteria</taxon>
        <taxon>Bacillati</taxon>
        <taxon>Bacillota</taxon>
        <taxon>Clostridia</taxon>
        <taxon>Lachnospirales</taxon>
        <taxon>Lachnospiraceae</taxon>
        <taxon>Blautia</taxon>
    </lineage>
</organism>
<dbReference type="Pfam" id="PF01171">
    <property type="entry name" value="ATP_bind_3"/>
    <property type="match status" value="1"/>
</dbReference>
<dbReference type="InterPro" id="IPR011063">
    <property type="entry name" value="TilS/TtcA_N"/>
</dbReference>
<evidence type="ECO:0000259" key="1">
    <source>
        <dbReference type="PROSITE" id="PS50206"/>
    </source>
</evidence>
<keyword evidence="2" id="KW-0547">Nucleotide-binding</keyword>
<comment type="caution">
    <text evidence="2">The sequence shown here is derived from an EMBL/GenBank/DDBJ whole genome shotgun (WGS) entry which is preliminary data.</text>
</comment>
<sequence length="383" mass="44724">MCIRTIEELQEDTREKQIIDIRDKADFDKETYPGAVNIYWEELEEHMDEIRKDCPVYLLCYTGQKSEEIAQELNEQGYEVYSIKNGYRAWLKIKLSKMMADHNAAEQRTKDIERSIIKKFRKPIWRRFTKAIREYELVQDGDKIAVCISGGKDSMLMAKLFQELSRHGKKNFEVVFLVMNPGYNEINYQTIKDNAKILNVPITVFESDIFNIVAAEEQSPCYLCARMRRGYLYSKAKELGCNKIALGHHYDDVIETILMGMLYGAQVQTMMPKLHSTNFEGMELIRPLYLIREADIIHWANYNDLHFIQCACRFTEHCASCGGTEKGSKRAEIKELIHELAKKDPVIEYNIFRSVENVNLNTVIGYKQDGVRHNFLDTYDEQK</sequence>
<gene>
    <name evidence="2" type="ORF">WMO75_08730</name>
</gene>